<feature type="region of interest" description="Disordered" evidence="1">
    <location>
        <begin position="81"/>
        <end position="122"/>
    </location>
</feature>
<comment type="caution">
    <text evidence="2">The sequence shown here is derived from an EMBL/GenBank/DDBJ whole genome shotgun (WGS) entry which is preliminary data.</text>
</comment>
<name>A0AA38P452_9AGAR</name>
<protein>
    <submittedName>
        <fullName evidence="2">Uncharacterized protein</fullName>
    </submittedName>
</protein>
<reference evidence="2" key="1">
    <citation type="submission" date="2022-08" db="EMBL/GenBank/DDBJ databases">
        <authorList>
            <consortium name="DOE Joint Genome Institute"/>
            <person name="Min B."/>
            <person name="Riley R."/>
            <person name="Sierra-Patev S."/>
            <person name="Naranjo-Ortiz M."/>
            <person name="Looney B."/>
            <person name="Konkel Z."/>
            <person name="Slot J.C."/>
            <person name="Sakamoto Y."/>
            <person name="Steenwyk J.L."/>
            <person name="Rokas A."/>
            <person name="Carro J."/>
            <person name="Camarero S."/>
            <person name="Ferreira P."/>
            <person name="Molpeceres G."/>
            <person name="Ruiz-Duenas F.J."/>
            <person name="Serrano A."/>
            <person name="Henrissat B."/>
            <person name="Drula E."/>
            <person name="Hughes K.W."/>
            <person name="Mata J.L."/>
            <person name="Ishikawa N.K."/>
            <person name="Vargas-Isla R."/>
            <person name="Ushijima S."/>
            <person name="Smith C.A."/>
            <person name="Ahrendt S."/>
            <person name="Andreopoulos W."/>
            <person name="He G."/>
            <person name="Labutti K."/>
            <person name="Lipzen A."/>
            <person name="Ng V."/>
            <person name="Sandor L."/>
            <person name="Barry K."/>
            <person name="Martinez A.T."/>
            <person name="Xiao Y."/>
            <person name="Gibbons J.G."/>
            <person name="Terashima K."/>
            <person name="Hibbett D.S."/>
            <person name="Grigoriev I.V."/>
        </authorList>
    </citation>
    <scope>NUCLEOTIDE SEQUENCE</scope>
    <source>
        <strain evidence="2">TFB9207</strain>
    </source>
</reference>
<keyword evidence="3" id="KW-1185">Reference proteome</keyword>
<evidence type="ECO:0000256" key="1">
    <source>
        <dbReference type="SAM" id="MobiDB-lite"/>
    </source>
</evidence>
<gene>
    <name evidence="2" type="ORF">F5878DRAFT_663400</name>
</gene>
<accession>A0AA38P452</accession>
<evidence type="ECO:0000313" key="3">
    <source>
        <dbReference type="Proteomes" id="UP001163846"/>
    </source>
</evidence>
<organism evidence="2 3">
    <name type="scientific">Lentinula raphanica</name>
    <dbReference type="NCBI Taxonomy" id="153919"/>
    <lineage>
        <taxon>Eukaryota</taxon>
        <taxon>Fungi</taxon>
        <taxon>Dikarya</taxon>
        <taxon>Basidiomycota</taxon>
        <taxon>Agaricomycotina</taxon>
        <taxon>Agaricomycetes</taxon>
        <taxon>Agaricomycetidae</taxon>
        <taxon>Agaricales</taxon>
        <taxon>Marasmiineae</taxon>
        <taxon>Omphalotaceae</taxon>
        <taxon>Lentinula</taxon>
    </lineage>
</organism>
<dbReference type="AlphaFoldDB" id="A0AA38P452"/>
<evidence type="ECO:0000313" key="2">
    <source>
        <dbReference type="EMBL" id="KAJ3835968.1"/>
    </source>
</evidence>
<dbReference type="Proteomes" id="UP001163846">
    <property type="component" value="Unassembled WGS sequence"/>
</dbReference>
<sequence>MADPFPQNNSAFFFDQMEEFREEGTMLDRRIFSTVPTLTKGVRFASVPLVSGPGSNTTTPLVPSYTASSSRYTRRFPTPIVYDSDCGSDSETPDASRLYTEPEGQSGRIPKPDGEAGRPGRGGYSLQATLKWPVKRWRAVQGFIRARVLETLDCSLPFSDQSLLRLQAIRDQAITKFPFLNDYENLWAVDDMIRSRLKYEKSALKRKTDAKLADEARAKTRERLTISVPPSKHFRDRNNA</sequence>
<dbReference type="EMBL" id="MU806361">
    <property type="protein sequence ID" value="KAJ3835968.1"/>
    <property type="molecule type" value="Genomic_DNA"/>
</dbReference>
<proteinExistence type="predicted"/>